<dbReference type="eggNOG" id="COG2761">
    <property type="taxonomic scope" value="Bacteria"/>
</dbReference>
<dbReference type="InterPro" id="IPR001853">
    <property type="entry name" value="DSBA-like_thioredoxin_dom"/>
</dbReference>
<gene>
    <name evidence="2" type="ORF">A605_04700</name>
</gene>
<evidence type="ECO:0000313" key="3">
    <source>
        <dbReference type="Proteomes" id="UP000011723"/>
    </source>
</evidence>
<dbReference type="AlphaFoldDB" id="M1NKM6"/>
<sequence>MLTVGTTRDVGAEGWNTGDMTQPHVAPGTVVVFTDVMCGWSTLAFHRFYEARAAAGLDDQLTLDPQLFLLEDVNQMALNTKIIEGEKPVIGALAEELDFKPWQRDPSEYPVTSLPANEAVHAAKEQSARAAEQLDMALRMAFWRDSRCISMRHEILDIAAGCDRVDVEQLRDALDTGRARGSMMSTYRACRDSVQGSPHFFLPDGSSMHNPGIKMHQVGSPGAGFLVVDSDSPDVYADLVRRAVQE</sequence>
<evidence type="ECO:0000259" key="1">
    <source>
        <dbReference type="Pfam" id="PF01323"/>
    </source>
</evidence>
<proteinExistence type="predicted"/>
<dbReference type="GO" id="GO:0016491">
    <property type="term" value="F:oxidoreductase activity"/>
    <property type="evidence" value="ECO:0007669"/>
    <property type="project" value="InterPro"/>
</dbReference>
<dbReference type="KEGG" id="chn:A605_04700"/>
<reference evidence="2 3" key="1">
    <citation type="journal article" date="2012" name="Stand. Genomic Sci.">
        <title>Genome sequence of the halotolerant bacterium Corynebacterium halotolerans type strain YIM 70093(T) (= DSM 44683(T)).</title>
        <authorList>
            <person name="Ruckert C."/>
            <person name="Albersmeier A."/>
            <person name="Al-Dilaimi A."/>
            <person name="Niehaus K."/>
            <person name="Szczepanowski R."/>
            <person name="Kalinowski J."/>
        </authorList>
    </citation>
    <scope>NUCLEOTIDE SEQUENCE [LARGE SCALE GENOMIC DNA]</scope>
    <source>
        <strain evidence="2">YIM 70093</strain>
    </source>
</reference>
<protein>
    <recommendedName>
        <fullName evidence="1">DSBA-like thioredoxin domain-containing protein</fullName>
    </recommendedName>
</protein>
<dbReference type="HOGENOM" id="CLU_1214267_0_0_11"/>
<dbReference type="EMBL" id="CP003697">
    <property type="protein sequence ID" value="AGF71948.1"/>
    <property type="molecule type" value="Genomic_DNA"/>
</dbReference>
<dbReference type="SUPFAM" id="SSF52833">
    <property type="entry name" value="Thioredoxin-like"/>
    <property type="match status" value="1"/>
</dbReference>
<name>M1NKM6_9CORY</name>
<dbReference type="Gene3D" id="3.40.30.10">
    <property type="entry name" value="Glutaredoxin"/>
    <property type="match status" value="1"/>
</dbReference>
<keyword evidence="3" id="KW-1185">Reference proteome</keyword>
<dbReference type="PATRIC" id="fig|1121362.3.peg.943"/>
<feature type="domain" description="DSBA-like thioredoxin" evidence="1">
    <location>
        <begin position="29"/>
        <end position="216"/>
    </location>
</feature>
<dbReference type="Pfam" id="PF01323">
    <property type="entry name" value="DSBA"/>
    <property type="match status" value="1"/>
</dbReference>
<accession>M1NKM6</accession>
<dbReference type="Proteomes" id="UP000011723">
    <property type="component" value="Chromosome"/>
</dbReference>
<dbReference type="InterPro" id="IPR036249">
    <property type="entry name" value="Thioredoxin-like_sf"/>
</dbReference>
<dbReference type="STRING" id="1121362.A605_04700"/>
<organism evidence="2 3">
    <name type="scientific">Corynebacterium halotolerans YIM 70093 = DSM 44683</name>
    <dbReference type="NCBI Taxonomy" id="1121362"/>
    <lineage>
        <taxon>Bacteria</taxon>
        <taxon>Bacillati</taxon>
        <taxon>Actinomycetota</taxon>
        <taxon>Actinomycetes</taxon>
        <taxon>Mycobacteriales</taxon>
        <taxon>Corynebacteriaceae</taxon>
        <taxon>Corynebacterium</taxon>
    </lineage>
</organism>
<evidence type="ECO:0000313" key="2">
    <source>
        <dbReference type="EMBL" id="AGF71948.1"/>
    </source>
</evidence>